<accession>A0ABP0KYL1</accession>
<evidence type="ECO:0000313" key="2">
    <source>
        <dbReference type="Proteomes" id="UP001642464"/>
    </source>
</evidence>
<dbReference type="SUPFAM" id="SSF51197">
    <property type="entry name" value="Clavaminate synthase-like"/>
    <property type="match status" value="1"/>
</dbReference>
<name>A0ABP0KYL1_9DINO</name>
<protein>
    <submittedName>
        <fullName evidence="1">Phytanoyl-CoA dioxygenase domain-containing protein 1</fullName>
    </submittedName>
</protein>
<comment type="caution">
    <text evidence="1">The sequence shown here is derived from an EMBL/GenBank/DDBJ whole genome shotgun (WGS) entry which is preliminary data.</text>
</comment>
<evidence type="ECO:0000313" key="1">
    <source>
        <dbReference type="EMBL" id="CAK9031057.1"/>
    </source>
</evidence>
<dbReference type="InterPro" id="IPR008775">
    <property type="entry name" value="Phytyl_CoA_dOase-like"/>
</dbReference>
<sequence length="106" mass="12089">MAPQGASRCQDFEEQGFLLLKGFVSKDECEKMKTRMKDLVEAWDPQSEAPAPFTTDSQQQVQMQGKSDYFLDSADRIHFFIEKTAADKDGKLKDTQKKFQSLNKAC</sequence>
<dbReference type="Proteomes" id="UP001642464">
    <property type="component" value="Unassembled WGS sequence"/>
</dbReference>
<organism evidence="1 2">
    <name type="scientific">Durusdinium trenchii</name>
    <dbReference type="NCBI Taxonomy" id="1381693"/>
    <lineage>
        <taxon>Eukaryota</taxon>
        <taxon>Sar</taxon>
        <taxon>Alveolata</taxon>
        <taxon>Dinophyceae</taxon>
        <taxon>Suessiales</taxon>
        <taxon>Symbiodiniaceae</taxon>
        <taxon>Durusdinium</taxon>
    </lineage>
</organism>
<gene>
    <name evidence="1" type="ORF">SCF082_LOCUS19469</name>
</gene>
<keyword evidence="2" id="KW-1185">Reference proteome</keyword>
<proteinExistence type="predicted"/>
<dbReference type="Gene3D" id="2.60.120.620">
    <property type="entry name" value="q2cbj1_9rhob like domain"/>
    <property type="match status" value="1"/>
</dbReference>
<keyword evidence="1" id="KW-0560">Oxidoreductase</keyword>
<dbReference type="GO" id="GO:0051213">
    <property type="term" value="F:dioxygenase activity"/>
    <property type="evidence" value="ECO:0007669"/>
    <property type="project" value="UniProtKB-KW"/>
</dbReference>
<dbReference type="EMBL" id="CAXAMM010013335">
    <property type="protein sequence ID" value="CAK9031057.1"/>
    <property type="molecule type" value="Genomic_DNA"/>
</dbReference>
<reference evidence="1 2" key="1">
    <citation type="submission" date="2024-02" db="EMBL/GenBank/DDBJ databases">
        <authorList>
            <person name="Chen Y."/>
            <person name="Shah S."/>
            <person name="Dougan E. K."/>
            <person name="Thang M."/>
            <person name="Chan C."/>
        </authorList>
    </citation>
    <scope>NUCLEOTIDE SEQUENCE [LARGE SCALE GENOMIC DNA]</scope>
</reference>
<dbReference type="Pfam" id="PF05721">
    <property type="entry name" value="PhyH"/>
    <property type="match status" value="1"/>
</dbReference>
<keyword evidence="1" id="KW-0223">Dioxygenase</keyword>